<evidence type="ECO:0000256" key="7">
    <source>
        <dbReference type="ARBA" id="ARBA00022801"/>
    </source>
</evidence>
<gene>
    <name evidence="12" type="ORF">HMPREF9440_00362</name>
</gene>
<dbReference type="EC" id="3.5.1.9" evidence="4"/>
<dbReference type="PANTHER" id="PTHR31118">
    <property type="entry name" value="CYCLASE-LIKE PROTEIN 2"/>
    <property type="match status" value="1"/>
</dbReference>
<dbReference type="AlphaFoldDB" id="H3KCB2"/>
<evidence type="ECO:0000256" key="11">
    <source>
        <dbReference type="ARBA" id="ARBA00060547"/>
    </source>
</evidence>
<dbReference type="FunFam" id="3.50.30.50:FF:000001">
    <property type="entry name" value="Kynurenine formamidase"/>
    <property type="match status" value="1"/>
</dbReference>
<comment type="cofactor">
    <cofactor evidence="1">
        <name>Zn(2+)</name>
        <dbReference type="ChEBI" id="CHEBI:29105"/>
    </cofactor>
</comment>
<comment type="pathway">
    <text evidence="11">Amino-acid degradation; L-tryptophan degradation via kynurenine pathway; L-kynurenine from L-tryptophan: step 2/2.</text>
</comment>
<keyword evidence="13" id="KW-1185">Reference proteome</keyword>
<dbReference type="PATRIC" id="fig|762967.3.peg.304"/>
<accession>H3KCB2</accession>
<evidence type="ECO:0000313" key="13">
    <source>
        <dbReference type="Proteomes" id="UP000004956"/>
    </source>
</evidence>
<evidence type="ECO:0000256" key="6">
    <source>
        <dbReference type="ARBA" id="ARBA00022723"/>
    </source>
</evidence>
<evidence type="ECO:0000256" key="4">
    <source>
        <dbReference type="ARBA" id="ARBA00012930"/>
    </source>
</evidence>
<dbReference type="Pfam" id="PF04199">
    <property type="entry name" value="Cyclase"/>
    <property type="match status" value="1"/>
</dbReference>
<keyword evidence="6" id="KW-0479">Metal-binding</keyword>
<dbReference type="Proteomes" id="UP000004956">
    <property type="component" value="Unassembled WGS sequence"/>
</dbReference>
<keyword evidence="7" id="KW-0378">Hydrolase</keyword>
<name>H3KCB2_9BURK</name>
<dbReference type="STRING" id="762967.HMPREF9440_00362"/>
<dbReference type="RefSeq" id="WP_008540834.1">
    <property type="nucleotide sequence ID" value="NZ_JH604873.1"/>
</dbReference>
<dbReference type="OrthoDB" id="9796085at2"/>
<dbReference type="EMBL" id="AFBQ01000043">
    <property type="protein sequence ID" value="EHY32222.1"/>
    <property type="molecule type" value="Genomic_DNA"/>
</dbReference>
<dbReference type="InterPro" id="IPR007325">
    <property type="entry name" value="KFase/CYL"/>
</dbReference>
<dbReference type="Gene3D" id="3.50.30.50">
    <property type="entry name" value="Putative cyclase"/>
    <property type="match status" value="1"/>
</dbReference>
<evidence type="ECO:0000256" key="2">
    <source>
        <dbReference type="ARBA" id="ARBA00002204"/>
    </source>
</evidence>
<evidence type="ECO:0000313" key="12">
    <source>
        <dbReference type="EMBL" id="EHY32222.1"/>
    </source>
</evidence>
<dbReference type="InterPro" id="IPR037175">
    <property type="entry name" value="KFase_sf"/>
</dbReference>
<keyword evidence="9" id="KW-0823">Tryptophan catabolism</keyword>
<evidence type="ECO:0000256" key="9">
    <source>
        <dbReference type="ARBA" id="ARBA00023079"/>
    </source>
</evidence>
<dbReference type="PANTHER" id="PTHR31118:SF32">
    <property type="entry name" value="KYNURENINE FORMAMIDASE"/>
    <property type="match status" value="1"/>
</dbReference>
<dbReference type="HOGENOM" id="CLU_030671_3_1_4"/>
<evidence type="ECO:0000256" key="10">
    <source>
        <dbReference type="ARBA" id="ARBA00048496"/>
    </source>
</evidence>
<keyword evidence="8" id="KW-0862">Zinc</keyword>
<proteinExistence type="predicted"/>
<comment type="caution">
    <text evidence="12">The sequence shown here is derived from an EMBL/GenBank/DDBJ whole genome shotgun (WGS) entry which is preliminary data.</text>
</comment>
<comment type="function">
    <text evidence="2">Catalyzes the hydrolysis of N-formyl-L-kynurenine to L-kynurenine, the second step in the kynurenine pathway of tryptophan degradation.</text>
</comment>
<organism evidence="12 13">
    <name type="scientific">Sutterella parvirubra YIT 11816</name>
    <dbReference type="NCBI Taxonomy" id="762967"/>
    <lineage>
        <taxon>Bacteria</taxon>
        <taxon>Pseudomonadati</taxon>
        <taxon>Pseudomonadota</taxon>
        <taxon>Betaproteobacteria</taxon>
        <taxon>Burkholderiales</taxon>
        <taxon>Sutterellaceae</taxon>
        <taxon>Sutterella</taxon>
    </lineage>
</organism>
<comment type="subunit">
    <text evidence="3">Homodimer.</text>
</comment>
<evidence type="ECO:0000256" key="8">
    <source>
        <dbReference type="ARBA" id="ARBA00022833"/>
    </source>
</evidence>
<comment type="catalytic activity">
    <reaction evidence="10">
        <text>N-formyl-L-kynurenine + H2O = L-kynurenine + formate + H(+)</text>
        <dbReference type="Rhea" id="RHEA:13009"/>
        <dbReference type="ChEBI" id="CHEBI:15377"/>
        <dbReference type="ChEBI" id="CHEBI:15378"/>
        <dbReference type="ChEBI" id="CHEBI:15740"/>
        <dbReference type="ChEBI" id="CHEBI:57959"/>
        <dbReference type="ChEBI" id="CHEBI:58629"/>
        <dbReference type="EC" id="3.5.1.9"/>
    </reaction>
</comment>
<evidence type="ECO:0000256" key="3">
    <source>
        <dbReference type="ARBA" id="ARBA00011738"/>
    </source>
</evidence>
<evidence type="ECO:0000256" key="1">
    <source>
        <dbReference type="ARBA" id="ARBA00001947"/>
    </source>
</evidence>
<dbReference type="GO" id="GO:0019441">
    <property type="term" value="P:L-tryptophan catabolic process to kynurenine"/>
    <property type="evidence" value="ECO:0007669"/>
    <property type="project" value="InterPro"/>
</dbReference>
<dbReference type="SUPFAM" id="SSF102198">
    <property type="entry name" value="Putative cyclase"/>
    <property type="match status" value="1"/>
</dbReference>
<protein>
    <recommendedName>
        <fullName evidence="5">Kynurenine formamidase</fullName>
        <ecNumber evidence="4">3.5.1.9</ecNumber>
    </recommendedName>
</protein>
<dbReference type="GO" id="GO:0046872">
    <property type="term" value="F:metal ion binding"/>
    <property type="evidence" value="ECO:0007669"/>
    <property type="project" value="UniProtKB-KW"/>
</dbReference>
<reference evidence="12 13" key="1">
    <citation type="submission" date="2011-11" db="EMBL/GenBank/DDBJ databases">
        <authorList>
            <person name="Weinstock G."/>
            <person name="Sodergren E."/>
            <person name="Clifton S."/>
            <person name="Fulton L."/>
            <person name="Fulton B."/>
            <person name="Courtney L."/>
            <person name="Fronick C."/>
            <person name="Harrison M."/>
            <person name="Strong C."/>
            <person name="Farmer C."/>
            <person name="Delahaunty K."/>
            <person name="Markovic C."/>
            <person name="Hall O."/>
            <person name="Minx P."/>
            <person name="Tomlinson C."/>
            <person name="Mitreva M."/>
            <person name="Hou S."/>
            <person name="Chen J."/>
            <person name="Wollam A."/>
            <person name="Pepin K.H."/>
            <person name="Johnson M."/>
            <person name="Bhonagiri V."/>
            <person name="Zhang X."/>
            <person name="Suruliraj S."/>
            <person name="Warren W."/>
            <person name="Chinwalla A."/>
            <person name="Mardis E.R."/>
            <person name="Wilson R.K."/>
        </authorList>
    </citation>
    <scope>NUCLEOTIDE SEQUENCE [LARGE SCALE GENOMIC DNA]</scope>
    <source>
        <strain evidence="12 13">YIT 11816</strain>
    </source>
</reference>
<sequence>MRTIWDISPRLHPATPVFPGDTPFQVLWNERINDGGCANVSTIHMSPHAGAHVDAPMHLDSKACDIASLRLETFIGRARVVDLSEREGDASPITIDEMPDGPLPARLLLKTRKSLPEGWCTDYRPLAPAMIRELHERGVVLIGIDAPSVDPAESRDLPAHRTALVHDMLILENLDFRDVEGGDYELIALPLRLEGVEASPVRAVLRSWIR</sequence>
<dbReference type="GO" id="GO:0004061">
    <property type="term" value="F:arylformamidase activity"/>
    <property type="evidence" value="ECO:0007669"/>
    <property type="project" value="UniProtKB-EC"/>
</dbReference>
<evidence type="ECO:0000256" key="5">
    <source>
        <dbReference type="ARBA" id="ARBA00014889"/>
    </source>
</evidence>